<reference evidence="1 2" key="1">
    <citation type="journal article" date="2022" name="Plant J.">
        <title>Chromosome-level genome of Camellia lanceoleosa provides a valuable resource for understanding genome evolution and self-incompatibility.</title>
        <authorList>
            <person name="Gong W."/>
            <person name="Xiao S."/>
            <person name="Wang L."/>
            <person name="Liao Z."/>
            <person name="Chang Y."/>
            <person name="Mo W."/>
            <person name="Hu G."/>
            <person name="Li W."/>
            <person name="Zhao G."/>
            <person name="Zhu H."/>
            <person name="Hu X."/>
            <person name="Ji K."/>
            <person name="Xiang X."/>
            <person name="Song Q."/>
            <person name="Yuan D."/>
            <person name="Jin S."/>
            <person name="Zhang L."/>
        </authorList>
    </citation>
    <scope>NUCLEOTIDE SEQUENCE [LARGE SCALE GENOMIC DNA]</scope>
    <source>
        <strain evidence="1">SQ_2022a</strain>
    </source>
</reference>
<organism evidence="1 2">
    <name type="scientific">Camellia lanceoleosa</name>
    <dbReference type="NCBI Taxonomy" id="1840588"/>
    <lineage>
        <taxon>Eukaryota</taxon>
        <taxon>Viridiplantae</taxon>
        <taxon>Streptophyta</taxon>
        <taxon>Embryophyta</taxon>
        <taxon>Tracheophyta</taxon>
        <taxon>Spermatophyta</taxon>
        <taxon>Magnoliopsida</taxon>
        <taxon>eudicotyledons</taxon>
        <taxon>Gunneridae</taxon>
        <taxon>Pentapetalae</taxon>
        <taxon>asterids</taxon>
        <taxon>Ericales</taxon>
        <taxon>Theaceae</taxon>
        <taxon>Camellia</taxon>
    </lineage>
</organism>
<accession>A0ACC0GDU9</accession>
<keyword evidence="2" id="KW-1185">Reference proteome</keyword>
<proteinExistence type="predicted"/>
<sequence>MKAAKQQTQSHFILVHGGCHGAWCWYKLKPLLESHGHKVTVLDLAASGINMKKIEEVPTFYDYTVPLMKLMESLPLGEKVILVGHSFGGMSLALAMDKFPEKISVAVFLTAFMPDTVHKPSFVIDQYFKGTTPESWLDTKFESCGTPEVPRTSVSFGPKYMASKLYQLCPIQMGNNIHHLRLRITKKEKDMEAAKQQTQSHFILIRGGCHGAWCWYKLKPLLESHGHKVTVLDLAASGINLKKIEEVPTLYDYTVPLMKLMESLPLGEMVILVGHGLGGMNLALVMDKFPEKICVTVFLTAFMPDIVHKPSFVINRVQLYRN</sequence>
<evidence type="ECO:0000313" key="1">
    <source>
        <dbReference type="EMBL" id="KAI7999311.1"/>
    </source>
</evidence>
<name>A0ACC0GDU9_9ERIC</name>
<dbReference type="EMBL" id="CM045765">
    <property type="protein sequence ID" value="KAI7999311.1"/>
    <property type="molecule type" value="Genomic_DNA"/>
</dbReference>
<dbReference type="Proteomes" id="UP001060215">
    <property type="component" value="Chromosome 8"/>
</dbReference>
<comment type="caution">
    <text evidence="1">The sequence shown here is derived from an EMBL/GenBank/DDBJ whole genome shotgun (WGS) entry which is preliminary data.</text>
</comment>
<protein>
    <submittedName>
        <fullName evidence="1">Salicylic acid-binding protein 2</fullName>
    </submittedName>
</protein>
<gene>
    <name evidence="1" type="ORF">LOK49_LG09G01828</name>
</gene>
<evidence type="ECO:0000313" key="2">
    <source>
        <dbReference type="Proteomes" id="UP001060215"/>
    </source>
</evidence>